<dbReference type="EMBL" id="GGEC01081401">
    <property type="protein sequence ID" value="MBX61885.1"/>
    <property type="molecule type" value="Transcribed_RNA"/>
</dbReference>
<proteinExistence type="predicted"/>
<organism evidence="1">
    <name type="scientific">Rhizophora mucronata</name>
    <name type="common">Asiatic mangrove</name>
    <dbReference type="NCBI Taxonomy" id="61149"/>
    <lineage>
        <taxon>Eukaryota</taxon>
        <taxon>Viridiplantae</taxon>
        <taxon>Streptophyta</taxon>
        <taxon>Embryophyta</taxon>
        <taxon>Tracheophyta</taxon>
        <taxon>Spermatophyta</taxon>
        <taxon>Magnoliopsida</taxon>
        <taxon>eudicotyledons</taxon>
        <taxon>Gunneridae</taxon>
        <taxon>Pentapetalae</taxon>
        <taxon>rosids</taxon>
        <taxon>fabids</taxon>
        <taxon>Malpighiales</taxon>
        <taxon>Rhizophoraceae</taxon>
        <taxon>Rhizophora</taxon>
    </lineage>
</organism>
<sequence>MNHGYYADPSAVHH</sequence>
<accession>A0A2P2Q4I4</accession>
<evidence type="ECO:0000313" key="1">
    <source>
        <dbReference type="EMBL" id="MBX61885.1"/>
    </source>
</evidence>
<name>A0A2P2Q4I4_RHIMU</name>
<protein>
    <submittedName>
        <fullName evidence="1">Uncharacterized protein MANES_06G140400</fullName>
    </submittedName>
</protein>
<reference evidence="1" key="1">
    <citation type="submission" date="2018-02" db="EMBL/GenBank/DDBJ databases">
        <title>Rhizophora mucronata_Transcriptome.</title>
        <authorList>
            <person name="Meera S.P."/>
            <person name="Sreeshan A."/>
            <person name="Augustine A."/>
        </authorList>
    </citation>
    <scope>NUCLEOTIDE SEQUENCE</scope>
    <source>
        <tissue evidence="1">Leaf</tissue>
    </source>
</reference>